<accession>A0A9Q8Y2P3</accession>
<evidence type="ECO:0000313" key="2">
    <source>
        <dbReference type="EMBL" id="USJ20953.1"/>
    </source>
</evidence>
<evidence type="ECO:0000313" key="3">
    <source>
        <dbReference type="Proteomes" id="UP001056730"/>
    </source>
</evidence>
<proteinExistence type="predicted"/>
<dbReference type="Proteomes" id="UP001056730">
    <property type="component" value="Chromosome"/>
</dbReference>
<protein>
    <submittedName>
        <fullName evidence="2">Uncharacterized protein</fullName>
    </submittedName>
</protein>
<dbReference type="GeneID" id="89494230"/>
<organism evidence="2 3">
    <name type="scientific">Lactococcus formosensis</name>
    <dbReference type="NCBI Taxonomy" id="1281486"/>
    <lineage>
        <taxon>Bacteria</taxon>
        <taxon>Bacillati</taxon>
        <taxon>Bacillota</taxon>
        <taxon>Bacilli</taxon>
        <taxon>Lactobacillales</taxon>
        <taxon>Streptococcaceae</taxon>
        <taxon>Lactococcus</taxon>
    </lineage>
</organism>
<evidence type="ECO:0000256" key="1">
    <source>
        <dbReference type="SAM" id="MobiDB-lite"/>
    </source>
</evidence>
<gene>
    <name evidence="2" type="ORF">LMK00_02840</name>
</gene>
<sequence>MDLNNLVDKAKDLASNVPDDMKQKAEEVIDEQVDKYAPENMKEQAQGLVDGLKGQLGL</sequence>
<name>A0A9Q8Y2P3_9LACT</name>
<dbReference type="KEGG" id="lfo:LMK00_02840"/>
<feature type="region of interest" description="Disordered" evidence="1">
    <location>
        <begin position="1"/>
        <end position="21"/>
    </location>
</feature>
<reference evidence="2" key="1">
    <citation type="journal article" date="2022" name="Front. Microbiol.">
        <title>Feed Insects as a Reservoir of Granadaene-Producing Lactococci.</title>
        <authorList>
            <person name="Neuzil-Bunesova V."/>
            <person name="Ramirez Garcia A."/>
            <person name="Modrackova N."/>
            <person name="Makovska M."/>
            <person name="Sabolova M."/>
            <person name="Sproer C."/>
            <person name="Bunk B."/>
            <person name="Blom J."/>
            <person name="Schwab C."/>
        </authorList>
    </citation>
    <scope>NUCLEOTIDE SEQUENCE</scope>
    <source>
        <strain evidence="2">I4/6O</strain>
    </source>
</reference>
<dbReference type="AlphaFoldDB" id="A0A9Q8Y2P3"/>
<dbReference type="EMBL" id="CP086395">
    <property type="protein sequence ID" value="USJ20953.1"/>
    <property type="molecule type" value="Genomic_DNA"/>
</dbReference>
<dbReference type="RefSeq" id="WP_165711324.1">
    <property type="nucleotide sequence ID" value="NZ_AP017373.1"/>
</dbReference>